<dbReference type="EMBL" id="CP014327">
    <property type="protein sequence ID" value="AML52740.1"/>
    <property type="molecule type" value="Genomic_DNA"/>
</dbReference>
<dbReference type="PANTHER" id="PTHR12227:SF0">
    <property type="entry name" value="GLYCERATE KINASE"/>
    <property type="match status" value="1"/>
</dbReference>
<dbReference type="RefSeq" id="WP_039003514.1">
    <property type="nucleotide sequence ID" value="NZ_CP014327.1"/>
</dbReference>
<proteinExistence type="predicted"/>
<evidence type="ECO:0000259" key="6">
    <source>
        <dbReference type="Pfam" id="PF13660"/>
    </source>
</evidence>
<dbReference type="InterPro" id="IPR007835">
    <property type="entry name" value="MOFRL"/>
</dbReference>
<accession>A0A126V372</accession>
<keyword evidence="4" id="KW-0067">ATP-binding</keyword>
<dbReference type="GO" id="GO:0005737">
    <property type="term" value="C:cytoplasm"/>
    <property type="evidence" value="ECO:0007669"/>
    <property type="project" value="TreeGrafter"/>
</dbReference>
<evidence type="ECO:0000256" key="2">
    <source>
        <dbReference type="ARBA" id="ARBA00022741"/>
    </source>
</evidence>
<dbReference type="Gene3D" id="3.40.1480.10">
    <property type="entry name" value="MOFRL domain"/>
    <property type="match status" value="1"/>
</dbReference>
<dbReference type="AlphaFoldDB" id="A0A126V372"/>
<dbReference type="SUPFAM" id="SSF82544">
    <property type="entry name" value="GckA/TtuD-like"/>
    <property type="match status" value="1"/>
</dbReference>
<dbReference type="OrthoDB" id="9766552at2"/>
<dbReference type="Gene3D" id="3.40.50.10180">
    <property type="entry name" value="Glycerate kinase, MOFRL-like N-terminal domain"/>
    <property type="match status" value="1"/>
</dbReference>
<dbReference type="Pfam" id="PF05161">
    <property type="entry name" value="MOFRL"/>
    <property type="match status" value="1"/>
</dbReference>
<dbReference type="GO" id="GO:0008887">
    <property type="term" value="F:glycerate kinase activity"/>
    <property type="evidence" value="ECO:0007669"/>
    <property type="project" value="InterPro"/>
</dbReference>
<keyword evidence="2" id="KW-0547">Nucleotide-binding</keyword>
<evidence type="ECO:0000256" key="3">
    <source>
        <dbReference type="ARBA" id="ARBA00022777"/>
    </source>
</evidence>
<evidence type="ECO:0000259" key="5">
    <source>
        <dbReference type="Pfam" id="PF05161"/>
    </source>
</evidence>
<reference evidence="7 8" key="1">
    <citation type="submission" date="2016-02" db="EMBL/GenBank/DDBJ databases">
        <title>Complete genome sequence of Halocynthiibacter arcticus PAMC 20958t from arctic marine sediment.</title>
        <authorList>
            <person name="Lee Y.M."/>
            <person name="Baek K."/>
            <person name="Lee H.K."/>
            <person name="Shin S.C."/>
        </authorList>
    </citation>
    <scope>NUCLEOTIDE SEQUENCE [LARGE SCALE GENOMIC DNA]</scope>
    <source>
        <strain evidence="7">PAMC 20958</strain>
    </source>
</reference>
<dbReference type="PANTHER" id="PTHR12227">
    <property type="entry name" value="GLYCERATE KINASE"/>
    <property type="match status" value="1"/>
</dbReference>
<dbReference type="InterPro" id="IPR025286">
    <property type="entry name" value="MOFRL_assoc_dom"/>
</dbReference>
<keyword evidence="1" id="KW-0808">Transferase</keyword>
<feature type="domain" description="MOFRL-associated" evidence="6">
    <location>
        <begin position="7"/>
        <end position="226"/>
    </location>
</feature>
<evidence type="ECO:0000313" key="8">
    <source>
        <dbReference type="Proteomes" id="UP000070371"/>
    </source>
</evidence>
<dbReference type="KEGG" id="hat:RC74_17060"/>
<keyword evidence="8" id="KW-1185">Reference proteome</keyword>
<dbReference type="InterPro" id="IPR038614">
    <property type="entry name" value="GK_N_sf"/>
</dbReference>
<name>A0A126V372_9RHOB</name>
<dbReference type="STRING" id="1579316.RC74_17060"/>
<keyword evidence="3" id="KW-0418">Kinase</keyword>
<dbReference type="Proteomes" id="UP000070371">
    <property type="component" value="Chromosome"/>
</dbReference>
<evidence type="ECO:0000313" key="7">
    <source>
        <dbReference type="EMBL" id="AML52740.1"/>
    </source>
</evidence>
<dbReference type="Pfam" id="PF13660">
    <property type="entry name" value="DUF4147"/>
    <property type="match status" value="1"/>
</dbReference>
<evidence type="ECO:0000256" key="4">
    <source>
        <dbReference type="ARBA" id="ARBA00022840"/>
    </source>
</evidence>
<gene>
    <name evidence="7" type="ORF">RC74_17060</name>
</gene>
<dbReference type="InterPro" id="IPR039760">
    <property type="entry name" value="MOFRL_protein"/>
</dbReference>
<protein>
    <submittedName>
        <fullName evidence="7">Hydroxypyruvate reductase</fullName>
    </submittedName>
</protein>
<keyword evidence="7" id="KW-0670">Pyruvate</keyword>
<dbReference type="InterPro" id="IPR037035">
    <property type="entry name" value="GK-like_C_sf"/>
</dbReference>
<dbReference type="GO" id="GO:0005524">
    <property type="term" value="F:ATP binding"/>
    <property type="evidence" value="ECO:0007669"/>
    <property type="project" value="UniProtKB-KW"/>
</dbReference>
<organism evidence="7 8">
    <name type="scientific">Falsihalocynthiibacter arcticus</name>
    <dbReference type="NCBI Taxonomy" id="1579316"/>
    <lineage>
        <taxon>Bacteria</taxon>
        <taxon>Pseudomonadati</taxon>
        <taxon>Pseudomonadota</taxon>
        <taxon>Alphaproteobacteria</taxon>
        <taxon>Rhodobacterales</taxon>
        <taxon>Roseobacteraceae</taxon>
        <taxon>Falsihalocynthiibacter</taxon>
    </lineage>
</organism>
<dbReference type="FunFam" id="3.40.50.10180:FF:000001">
    <property type="entry name" value="Glycerate kinase"/>
    <property type="match status" value="1"/>
</dbReference>
<sequence>MIPSDFLKSLFDAALEAADPFKAVPPYLPEKPKGRAVVVGAGKASARMAQAVEAQWGPCEGLVIVPHGASLPCEGIEIVEARHPVPDEAGVNAARKILALLEELGPEDLALCLISGGGSSLMSAPANGLTLQDKQLLNKLLLESGAAIDEMNVLRKHLSAIKGGRLAVAAAPAQILTLAISDVPGDSPSIIASGPTVPDSSTVADALSIIERFSIDLPDHILDVLKGPDGETPNADHPAFTKAQTHIIAAPQASLEAAAAVAKRAGVTPIILGDAIEGEAREAGKVMAGIATQINRHGQPARGPAVLISGGETTVTVRAKPGKGGRCSEFLLGFALAAWDNRAISALACDTDGRDGSEHNAGAIWTTQTHAKATRDAAYTALANHDAYSFFEGIDGLVQTGPTHTNVNDFRAIFVETTDEN</sequence>
<evidence type="ECO:0000256" key="1">
    <source>
        <dbReference type="ARBA" id="ARBA00022679"/>
    </source>
</evidence>
<feature type="domain" description="MOFRL" evidence="5">
    <location>
        <begin position="306"/>
        <end position="409"/>
    </location>
</feature>